<keyword evidence="13" id="KW-1185">Reference proteome</keyword>
<evidence type="ECO:0000256" key="4">
    <source>
        <dbReference type="ARBA" id="ARBA00022617"/>
    </source>
</evidence>
<evidence type="ECO:0000313" key="12">
    <source>
        <dbReference type="EMBL" id="QIZ78606.1"/>
    </source>
</evidence>
<evidence type="ECO:0000256" key="9">
    <source>
        <dbReference type="ARBA" id="ARBA00023136"/>
    </source>
</evidence>
<feature type="transmembrane region" description="Helical" evidence="11">
    <location>
        <begin position="20"/>
        <end position="42"/>
    </location>
</feature>
<keyword evidence="6 10" id="KW-0479">Metal-binding</keyword>
<evidence type="ECO:0000256" key="8">
    <source>
        <dbReference type="ARBA" id="ARBA00023004"/>
    </source>
</evidence>
<keyword evidence="9 11" id="KW-0472">Membrane</keyword>
<dbReference type="InterPro" id="IPR000701">
    <property type="entry name" value="SuccDH_FuR_B_TM-su"/>
</dbReference>
<sequence length="223" mass="24834">MQPSVQPDRRAAKREVAQGVTGAILTLFLLLHLHLEASILFGKEAFDAMASFLHAGWADPTGHGYSFLVVIAAAILMFIVLLHVYAVSRKIPVKLAQYRKLREHGLVVNHGGTRLWRWQLYSGLAMLLLIPIHLITMMVIPEQIGSEQSAARIVYDGGWLLYGLLMPLSIIHATAGITRLWLKWCPISEPRFFGRSITRGVTVYLIVLGTASLLMHIYNGLQA</sequence>
<keyword evidence="5 11" id="KW-0812">Transmembrane</keyword>
<reference evidence="12 13" key="1">
    <citation type="submission" date="2020-04" db="EMBL/GenBank/DDBJ databases">
        <title>Ferrimonas sp. S7 isolated from sea water.</title>
        <authorList>
            <person name="Bae S.S."/>
            <person name="Baek K."/>
        </authorList>
    </citation>
    <scope>NUCLEOTIDE SEQUENCE [LARGE SCALE GENOMIC DNA]</scope>
    <source>
        <strain evidence="12 13">S7</strain>
    </source>
</reference>
<dbReference type="AlphaFoldDB" id="A0A6H1UK59"/>
<evidence type="ECO:0000256" key="11">
    <source>
        <dbReference type="SAM" id="Phobius"/>
    </source>
</evidence>
<dbReference type="EMBL" id="CP051180">
    <property type="protein sequence ID" value="QIZ78606.1"/>
    <property type="molecule type" value="Genomic_DNA"/>
</dbReference>
<comment type="subcellular location">
    <subcellularLocation>
        <location evidence="3">Membrane</location>
    </subcellularLocation>
</comment>
<dbReference type="GO" id="GO:0006099">
    <property type="term" value="P:tricarboxylic acid cycle"/>
    <property type="evidence" value="ECO:0007669"/>
    <property type="project" value="InterPro"/>
</dbReference>
<comment type="cofactor">
    <cofactor evidence="1">
        <name>heme</name>
        <dbReference type="ChEBI" id="CHEBI:30413"/>
    </cofactor>
</comment>
<dbReference type="InterPro" id="IPR004224">
    <property type="entry name" value="Fum_red_B_TM"/>
</dbReference>
<dbReference type="Gene3D" id="1.20.1300.10">
    <property type="entry name" value="Fumarate reductase/succinate dehydrogenase, transmembrane subunit"/>
    <property type="match status" value="1"/>
</dbReference>
<name>A0A6H1UK59_9GAMM</name>
<accession>A0A6H1UK59</accession>
<dbReference type="SUPFAM" id="SSF81343">
    <property type="entry name" value="Fumarate reductase respiratory complex transmembrane subunits"/>
    <property type="match status" value="1"/>
</dbReference>
<dbReference type="GO" id="GO:0016020">
    <property type="term" value="C:membrane"/>
    <property type="evidence" value="ECO:0007669"/>
    <property type="project" value="UniProtKB-SubCell"/>
</dbReference>
<feature type="binding site" description="axial binding residue" evidence="10">
    <location>
        <position position="32"/>
    </location>
    <ligand>
        <name>heme b</name>
        <dbReference type="ChEBI" id="CHEBI:60344"/>
        <label>bD</label>
    </ligand>
    <ligandPart>
        <name>Fe</name>
        <dbReference type="ChEBI" id="CHEBI:18248"/>
    </ligandPart>
</feature>
<dbReference type="KEGG" id="fes:HER31_17870"/>
<feature type="binding site" description="axial binding residue" evidence="10">
    <location>
        <position position="133"/>
    </location>
    <ligand>
        <name>heme b</name>
        <dbReference type="ChEBI" id="CHEBI:60344"/>
        <label>bD</label>
    </ligand>
    <ligandPart>
        <name>Fe</name>
        <dbReference type="ChEBI" id="CHEBI:18248"/>
    </ligandPart>
</feature>
<protein>
    <submittedName>
        <fullName evidence="12">Succinate dehydrogenase/fumarate reductase cytochrome b subunit</fullName>
    </submittedName>
</protein>
<feature type="transmembrane region" description="Helical" evidence="11">
    <location>
        <begin position="160"/>
        <end position="182"/>
    </location>
</feature>
<evidence type="ECO:0000256" key="1">
    <source>
        <dbReference type="ARBA" id="ARBA00001971"/>
    </source>
</evidence>
<dbReference type="Proteomes" id="UP000501602">
    <property type="component" value="Chromosome"/>
</dbReference>
<gene>
    <name evidence="12" type="ORF">HER31_17870</name>
</gene>
<comment type="function">
    <text evidence="2">Membrane-anchoring subunit of succinate dehydrogenase (SDH).</text>
</comment>
<evidence type="ECO:0000256" key="3">
    <source>
        <dbReference type="ARBA" id="ARBA00004370"/>
    </source>
</evidence>
<evidence type="ECO:0000256" key="6">
    <source>
        <dbReference type="ARBA" id="ARBA00022723"/>
    </source>
</evidence>
<keyword evidence="7 11" id="KW-1133">Transmembrane helix</keyword>
<evidence type="ECO:0000256" key="7">
    <source>
        <dbReference type="ARBA" id="ARBA00022989"/>
    </source>
</evidence>
<proteinExistence type="predicted"/>
<feature type="binding site" description="axial binding residue" evidence="10">
    <location>
        <position position="83"/>
    </location>
    <ligand>
        <name>heme b</name>
        <dbReference type="ChEBI" id="CHEBI:60344"/>
        <label>bD</label>
    </ligand>
    <ligandPart>
        <name>Fe</name>
        <dbReference type="ChEBI" id="CHEBI:18248"/>
    </ligandPart>
</feature>
<feature type="transmembrane region" description="Helical" evidence="11">
    <location>
        <begin position="120"/>
        <end position="140"/>
    </location>
</feature>
<dbReference type="InterPro" id="IPR034804">
    <property type="entry name" value="SQR/QFR_C/D"/>
</dbReference>
<keyword evidence="4 10" id="KW-0349">Heme</keyword>
<evidence type="ECO:0000256" key="10">
    <source>
        <dbReference type="PIRSR" id="PIRSR000177-1"/>
    </source>
</evidence>
<evidence type="ECO:0000256" key="5">
    <source>
        <dbReference type="ARBA" id="ARBA00022692"/>
    </source>
</evidence>
<dbReference type="GO" id="GO:0046872">
    <property type="term" value="F:metal ion binding"/>
    <property type="evidence" value="ECO:0007669"/>
    <property type="project" value="UniProtKB-KW"/>
</dbReference>
<dbReference type="Pfam" id="PF01127">
    <property type="entry name" value="Sdh_cyt"/>
    <property type="match status" value="1"/>
</dbReference>
<evidence type="ECO:0000313" key="13">
    <source>
        <dbReference type="Proteomes" id="UP000501602"/>
    </source>
</evidence>
<evidence type="ECO:0000256" key="2">
    <source>
        <dbReference type="ARBA" id="ARBA00004050"/>
    </source>
</evidence>
<feature type="transmembrane region" description="Helical" evidence="11">
    <location>
        <begin position="203"/>
        <end position="221"/>
    </location>
</feature>
<feature type="binding site" description="axial binding residue" evidence="10">
    <location>
        <position position="172"/>
    </location>
    <ligand>
        <name>heme b</name>
        <dbReference type="ChEBI" id="CHEBI:60344"/>
        <label>bD</label>
    </ligand>
    <ligandPart>
        <name>Fe</name>
        <dbReference type="ChEBI" id="CHEBI:18248"/>
    </ligandPart>
</feature>
<feature type="transmembrane region" description="Helical" evidence="11">
    <location>
        <begin position="62"/>
        <end position="85"/>
    </location>
</feature>
<organism evidence="12 13">
    <name type="scientific">Ferrimonas lipolytica</name>
    <dbReference type="NCBI Taxonomy" id="2724191"/>
    <lineage>
        <taxon>Bacteria</taxon>
        <taxon>Pseudomonadati</taxon>
        <taxon>Pseudomonadota</taxon>
        <taxon>Gammaproteobacteria</taxon>
        <taxon>Alteromonadales</taxon>
        <taxon>Ferrimonadaceae</taxon>
        <taxon>Ferrimonas</taxon>
    </lineage>
</organism>
<dbReference type="PIRSF" id="PIRSF000177">
    <property type="entry name" value="Fumar_rd_cyt_b"/>
    <property type="match status" value="1"/>
</dbReference>
<keyword evidence="8 10" id="KW-0408">Iron</keyword>
<dbReference type="RefSeq" id="WP_168662728.1">
    <property type="nucleotide sequence ID" value="NZ_CP051180.1"/>
</dbReference>